<comment type="caution">
    <text evidence="3">The sequence shown here is derived from an EMBL/GenBank/DDBJ whole genome shotgun (WGS) entry which is preliminary data.</text>
</comment>
<gene>
    <name evidence="3" type="ORF">R4I43_10025</name>
</gene>
<dbReference type="PANTHER" id="PTHR43709:SF3">
    <property type="entry name" value="ISOMERASE YBHH-RELATED"/>
    <property type="match status" value="1"/>
</dbReference>
<keyword evidence="2 3" id="KW-0413">Isomerase</keyword>
<protein>
    <submittedName>
        <fullName evidence="3">4-oxalomesaconate tautomerase</fullName>
        <ecNumber evidence="3">5.3.2.8</ecNumber>
    </submittedName>
</protein>
<comment type="similarity">
    <text evidence="1">Belongs to the PrpF family.</text>
</comment>
<dbReference type="EMBL" id="JAWLNX010000005">
    <property type="protein sequence ID" value="MEB3367747.1"/>
    <property type="molecule type" value="Genomic_DNA"/>
</dbReference>
<dbReference type="GO" id="GO:0016853">
    <property type="term" value="F:isomerase activity"/>
    <property type="evidence" value="ECO:0007669"/>
    <property type="project" value="UniProtKB-KW"/>
</dbReference>
<dbReference type="Pfam" id="PF04303">
    <property type="entry name" value="PrpF"/>
    <property type="match status" value="1"/>
</dbReference>
<reference evidence="3 4" key="1">
    <citation type="submission" date="2023-10" db="EMBL/GenBank/DDBJ databases">
        <title>Saccharopolyspora sp. nov., isolated from mangrove soil.</title>
        <authorList>
            <person name="Lu Y."/>
            <person name="Liu W."/>
        </authorList>
    </citation>
    <scope>NUCLEOTIDE SEQUENCE [LARGE SCALE GENOMIC DNA]</scope>
    <source>
        <strain evidence="3 4">S2-29</strain>
    </source>
</reference>
<evidence type="ECO:0000313" key="4">
    <source>
        <dbReference type="Proteomes" id="UP001327093"/>
    </source>
</evidence>
<dbReference type="PANTHER" id="PTHR43709">
    <property type="entry name" value="ACONITATE ISOMERASE-RELATED"/>
    <property type="match status" value="1"/>
</dbReference>
<dbReference type="SUPFAM" id="SSF54506">
    <property type="entry name" value="Diaminopimelate epimerase-like"/>
    <property type="match status" value="2"/>
</dbReference>
<dbReference type="Gene3D" id="3.10.310.10">
    <property type="entry name" value="Diaminopimelate Epimerase, Chain A, domain 1"/>
    <property type="match status" value="2"/>
</dbReference>
<dbReference type="NCBIfam" id="NF033377">
    <property type="entry name" value="OMA_tautomer"/>
    <property type="match status" value="1"/>
</dbReference>
<dbReference type="Proteomes" id="UP001327093">
    <property type="component" value="Unassembled WGS sequence"/>
</dbReference>
<sequence>MPVDAAHRRGSQTAIPCLLMRGGTSRGPFFDERALPEDVAARDAVLLAALGSPDERQIDGIGGAHPLTSKVGVVAPSARSDVDIEWTFGQVQPAGSSVDVTANCGNMLAAVLPFAVETGMIEPAGDRTTARVLTRNTGMIAEITVQTPRGTDGQRHVEYAGQAHIDGVPGGSAPIEIGFLDTAGSVAGSLLPTGNVRDTVEVPGVGQVEVTLIDNGQPLVVVEGARFGATGYETPAEIDADERLKAEVEALRLVCGHAMGLGDVTGKNYPKMTLVAPPAHDGSVSTRSLIPHVAHQSIGVLAAVTAATACVLEGSVAARVAEGITGTEPTVSVEHPSGEFSVTLGLDPADPQKVVRSALLRTARLLMSGDVLVPSSKFEKERSA</sequence>
<dbReference type="EC" id="5.3.2.8" evidence="3"/>
<accession>A0ABU6A861</accession>
<dbReference type="InterPro" id="IPR007400">
    <property type="entry name" value="PrpF-like"/>
</dbReference>
<evidence type="ECO:0000313" key="3">
    <source>
        <dbReference type="EMBL" id="MEB3367747.1"/>
    </source>
</evidence>
<evidence type="ECO:0000256" key="1">
    <source>
        <dbReference type="ARBA" id="ARBA00007673"/>
    </source>
</evidence>
<organism evidence="3 4">
    <name type="scientific">Saccharopolyspora mangrovi</name>
    <dbReference type="NCBI Taxonomy" id="3082379"/>
    <lineage>
        <taxon>Bacteria</taxon>
        <taxon>Bacillati</taxon>
        <taxon>Actinomycetota</taxon>
        <taxon>Actinomycetes</taxon>
        <taxon>Pseudonocardiales</taxon>
        <taxon>Pseudonocardiaceae</taxon>
        <taxon>Saccharopolyspora</taxon>
    </lineage>
</organism>
<dbReference type="RefSeq" id="WP_324265292.1">
    <property type="nucleotide sequence ID" value="NZ_JAWLNX010000005.1"/>
</dbReference>
<keyword evidence="4" id="KW-1185">Reference proteome</keyword>
<evidence type="ECO:0000256" key="2">
    <source>
        <dbReference type="ARBA" id="ARBA00023235"/>
    </source>
</evidence>
<dbReference type="InterPro" id="IPR047687">
    <property type="entry name" value="OMA_tautomer-like"/>
</dbReference>
<name>A0ABU6A861_9PSEU</name>
<proteinExistence type="inferred from homology"/>